<comment type="catalytic activity">
    <reaction evidence="10">
        <text>a 5,6-dihydrouridine in tRNA + NADP(+) = a uridine in tRNA + NADPH + H(+)</text>
        <dbReference type="Rhea" id="RHEA:23624"/>
        <dbReference type="Rhea" id="RHEA-COMP:13339"/>
        <dbReference type="Rhea" id="RHEA-COMP:13887"/>
        <dbReference type="ChEBI" id="CHEBI:15378"/>
        <dbReference type="ChEBI" id="CHEBI:57783"/>
        <dbReference type="ChEBI" id="CHEBI:58349"/>
        <dbReference type="ChEBI" id="CHEBI:65315"/>
        <dbReference type="ChEBI" id="CHEBI:74443"/>
    </reaction>
</comment>
<evidence type="ECO:0000259" key="15">
    <source>
        <dbReference type="Pfam" id="PF01207"/>
    </source>
</evidence>
<evidence type="ECO:0000256" key="2">
    <source>
        <dbReference type="ARBA" id="ARBA00002790"/>
    </source>
</evidence>
<evidence type="ECO:0000256" key="6">
    <source>
        <dbReference type="ARBA" id="ARBA00022694"/>
    </source>
</evidence>
<evidence type="ECO:0000256" key="1">
    <source>
        <dbReference type="ARBA" id="ARBA00001917"/>
    </source>
</evidence>
<keyword evidence="14" id="KW-0547">Nucleotide-binding</keyword>
<dbReference type="SUPFAM" id="SSF51395">
    <property type="entry name" value="FMN-linked oxidoreductases"/>
    <property type="match status" value="1"/>
</dbReference>
<feature type="binding site" evidence="14">
    <location>
        <position position="175"/>
    </location>
    <ligand>
        <name>FMN</name>
        <dbReference type="ChEBI" id="CHEBI:58210"/>
    </ligand>
</feature>
<dbReference type="InterPro" id="IPR024036">
    <property type="entry name" value="tRNA-dHydroUridine_Synthase_C"/>
</dbReference>
<protein>
    <recommendedName>
        <fullName evidence="12">tRNA-dihydrouridine synthase</fullName>
        <ecNumber evidence="12">1.3.1.-</ecNumber>
    </recommendedName>
</protein>
<feature type="active site" description="Proton donor" evidence="13">
    <location>
        <position position="106"/>
    </location>
</feature>
<dbReference type="EMBL" id="LXYT01000004">
    <property type="protein sequence ID" value="OLY42613.1"/>
    <property type="molecule type" value="Genomic_DNA"/>
</dbReference>
<dbReference type="InterPro" id="IPR013785">
    <property type="entry name" value="Aldolase_TIM"/>
</dbReference>
<comment type="function">
    <text evidence="2 12">Catalyzes the synthesis of 5,6-dihydrouridine (D), a modified base found in the D-loop of most tRNAs, via the reduction of the C5-C6 double bond in target uridines.</text>
</comment>
<dbReference type="GO" id="GO:0000049">
    <property type="term" value="F:tRNA binding"/>
    <property type="evidence" value="ECO:0007669"/>
    <property type="project" value="UniProtKB-KW"/>
</dbReference>
<dbReference type="PANTHER" id="PTHR45846">
    <property type="entry name" value="TRNA-DIHYDROURIDINE(47) SYNTHASE [NAD(P)(+)]-LIKE"/>
    <property type="match status" value="1"/>
</dbReference>
<feature type="domain" description="DUS-like FMN-binding" evidence="15">
    <location>
        <begin position="21"/>
        <end position="307"/>
    </location>
</feature>
<keyword evidence="17" id="KW-1185">Reference proteome</keyword>
<keyword evidence="7" id="KW-0521">NADP</keyword>
<dbReference type="PROSITE" id="PS01136">
    <property type="entry name" value="UPF0034"/>
    <property type="match status" value="1"/>
</dbReference>
<evidence type="ECO:0000313" key="17">
    <source>
        <dbReference type="Proteomes" id="UP000187344"/>
    </source>
</evidence>
<feature type="binding site" evidence="14">
    <location>
        <position position="145"/>
    </location>
    <ligand>
        <name>FMN</name>
        <dbReference type="ChEBI" id="CHEBI:58210"/>
    </ligand>
</feature>
<dbReference type="Gene3D" id="3.20.20.70">
    <property type="entry name" value="Aldolase class I"/>
    <property type="match status" value="1"/>
</dbReference>
<accession>A0A1R0F6M3</accession>
<reference evidence="16 17" key="1">
    <citation type="submission" date="2016-12" db="EMBL/GenBank/DDBJ databases">
        <title>Comparative genomics of Bartonella apis.</title>
        <authorList>
            <person name="Engel P."/>
        </authorList>
    </citation>
    <scope>NUCLEOTIDE SEQUENCE [LARGE SCALE GENOMIC DNA]</scope>
    <source>
        <strain evidence="16 17">PEB0149</strain>
    </source>
</reference>
<keyword evidence="8" id="KW-0694">RNA-binding</keyword>
<sequence>MTFLSTPLEVGNIEFRNRVFLAPMSGVSDLPFRQRSWSAGAGMVVSEMVASAELCSGAVESQMRINGKGLPQHVVQLAGREPEWMARATEIVQDNHADMIDINMGCPAKKVIGGYSGAALMRDLKLAMSLIEAVLKVARIPVSLKMRLGWDETTINAPELAKMAEEAGISMITVHGRTRMQFYNGQADWDALKKVRDVISIPMVANGDIGNLKQAEECLRRSGADAVMIGRACYGAPWLAGEIAGHPFCQNIGNYICDHYRAMLDYYGENTGVRHARKHLDWYLNKHAKGFYSSEERQQLMTSRKPEHVLTLLNSIFSRNLGNPEKAA</sequence>
<dbReference type="PANTHER" id="PTHR45846:SF1">
    <property type="entry name" value="TRNA-DIHYDROURIDINE(47) SYNTHASE [NAD(P)(+)]-LIKE"/>
    <property type="match status" value="1"/>
</dbReference>
<keyword evidence="5 12" id="KW-0288">FMN</keyword>
<evidence type="ECO:0000256" key="11">
    <source>
        <dbReference type="ARBA" id="ARBA00048802"/>
    </source>
</evidence>
<evidence type="ECO:0000256" key="10">
    <source>
        <dbReference type="ARBA" id="ARBA00048205"/>
    </source>
</evidence>
<dbReference type="GO" id="GO:0050660">
    <property type="term" value="F:flavin adenine dinucleotide binding"/>
    <property type="evidence" value="ECO:0007669"/>
    <property type="project" value="InterPro"/>
</dbReference>
<keyword evidence="6 12" id="KW-0819">tRNA processing</keyword>
<dbReference type="Proteomes" id="UP000187344">
    <property type="component" value="Unassembled WGS sequence"/>
</dbReference>
<dbReference type="Pfam" id="PF01207">
    <property type="entry name" value="Dus"/>
    <property type="match status" value="1"/>
</dbReference>
<keyword evidence="3" id="KW-0820">tRNA-binding</keyword>
<proteinExistence type="inferred from homology"/>
<evidence type="ECO:0000256" key="14">
    <source>
        <dbReference type="PIRSR" id="PIRSR006621-2"/>
    </source>
</evidence>
<evidence type="ECO:0000256" key="8">
    <source>
        <dbReference type="ARBA" id="ARBA00022884"/>
    </source>
</evidence>
<comment type="catalytic activity">
    <reaction evidence="11">
        <text>a 5,6-dihydrouridine in tRNA + NAD(+) = a uridine in tRNA + NADH + H(+)</text>
        <dbReference type="Rhea" id="RHEA:54452"/>
        <dbReference type="Rhea" id="RHEA-COMP:13339"/>
        <dbReference type="Rhea" id="RHEA-COMP:13887"/>
        <dbReference type="ChEBI" id="CHEBI:15378"/>
        <dbReference type="ChEBI" id="CHEBI:57540"/>
        <dbReference type="ChEBI" id="CHEBI:57945"/>
        <dbReference type="ChEBI" id="CHEBI:65315"/>
        <dbReference type="ChEBI" id="CHEBI:74443"/>
    </reaction>
</comment>
<dbReference type="InterPro" id="IPR035587">
    <property type="entry name" value="DUS-like_FMN-bd"/>
</dbReference>
<keyword evidence="4 12" id="KW-0285">Flavoprotein</keyword>
<dbReference type="OrthoDB" id="9764501at2"/>
<gene>
    <name evidence="16" type="ORF">PEB0149_000170</name>
</gene>
<evidence type="ECO:0000256" key="5">
    <source>
        <dbReference type="ARBA" id="ARBA00022643"/>
    </source>
</evidence>
<feature type="binding site" evidence="14">
    <location>
        <begin position="230"/>
        <end position="231"/>
    </location>
    <ligand>
        <name>FMN</name>
        <dbReference type="ChEBI" id="CHEBI:58210"/>
    </ligand>
</feature>
<evidence type="ECO:0000313" key="16">
    <source>
        <dbReference type="EMBL" id="OLY42613.1"/>
    </source>
</evidence>
<feature type="binding site" evidence="14">
    <location>
        <position position="76"/>
    </location>
    <ligand>
        <name>FMN</name>
        <dbReference type="ChEBI" id="CHEBI:58210"/>
    </ligand>
</feature>
<comment type="caution">
    <text evidence="16">The sequence shown here is derived from an EMBL/GenBank/DDBJ whole genome shotgun (WGS) entry which is preliminary data.</text>
</comment>
<organism evidence="16 17">
    <name type="scientific">Bartonella apis</name>
    <dbReference type="NCBI Taxonomy" id="1686310"/>
    <lineage>
        <taxon>Bacteria</taxon>
        <taxon>Pseudomonadati</taxon>
        <taxon>Pseudomonadota</taxon>
        <taxon>Alphaproteobacteria</taxon>
        <taxon>Hyphomicrobiales</taxon>
        <taxon>Bartonellaceae</taxon>
        <taxon>Bartonella</taxon>
    </lineage>
</organism>
<evidence type="ECO:0000256" key="7">
    <source>
        <dbReference type="ARBA" id="ARBA00022857"/>
    </source>
</evidence>
<evidence type="ECO:0000256" key="13">
    <source>
        <dbReference type="PIRSR" id="PIRSR006621-1"/>
    </source>
</evidence>
<evidence type="ECO:0000256" key="3">
    <source>
        <dbReference type="ARBA" id="ARBA00022555"/>
    </source>
</evidence>
<dbReference type="InterPro" id="IPR004652">
    <property type="entry name" value="DusB-like"/>
</dbReference>
<name>A0A1R0F6M3_9HYPH</name>
<dbReference type="CDD" id="cd02801">
    <property type="entry name" value="DUS_like_FMN"/>
    <property type="match status" value="1"/>
</dbReference>
<dbReference type="NCBIfam" id="TIGR00737">
    <property type="entry name" value="nifR3_yhdG"/>
    <property type="match status" value="1"/>
</dbReference>
<dbReference type="PIRSF" id="PIRSF006621">
    <property type="entry name" value="Dus"/>
    <property type="match status" value="1"/>
</dbReference>
<dbReference type="RefSeq" id="WP_075870906.1">
    <property type="nucleotide sequence ID" value="NZ_CALYQA010000013.1"/>
</dbReference>
<dbReference type="InterPro" id="IPR001269">
    <property type="entry name" value="DUS_fam"/>
</dbReference>
<evidence type="ECO:0000256" key="12">
    <source>
        <dbReference type="PIRNR" id="PIRNR006621"/>
    </source>
</evidence>
<dbReference type="EC" id="1.3.1.-" evidence="12"/>
<evidence type="ECO:0000256" key="9">
    <source>
        <dbReference type="ARBA" id="ARBA00023002"/>
    </source>
</evidence>
<comment type="cofactor">
    <cofactor evidence="1 12 14">
        <name>FMN</name>
        <dbReference type="ChEBI" id="CHEBI:58210"/>
    </cofactor>
</comment>
<comment type="similarity">
    <text evidence="12">Belongs to the dus family.</text>
</comment>
<evidence type="ECO:0000256" key="4">
    <source>
        <dbReference type="ARBA" id="ARBA00022630"/>
    </source>
</evidence>
<dbReference type="GO" id="GO:0017150">
    <property type="term" value="F:tRNA dihydrouridine synthase activity"/>
    <property type="evidence" value="ECO:0007669"/>
    <property type="project" value="InterPro"/>
</dbReference>
<keyword evidence="9 12" id="KW-0560">Oxidoreductase</keyword>
<dbReference type="InterPro" id="IPR018517">
    <property type="entry name" value="tRNA_hU_synthase_CS"/>
</dbReference>
<dbReference type="Gene3D" id="1.10.1200.80">
    <property type="entry name" value="Putative flavin oxidoreducatase, domain 2"/>
    <property type="match status" value="1"/>
</dbReference>
<dbReference type="AlphaFoldDB" id="A0A1R0F6M3"/>